<dbReference type="EMBL" id="PUHZ01000020">
    <property type="protein sequence ID" value="PQO44285.1"/>
    <property type="molecule type" value="Genomic_DNA"/>
</dbReference>
<comment type="caution">
    <text evidence="3">The sequence shown here is derived from an EMBL/GenBank/DDBJ whole genome shotgun (WGS) entry which is preliminary data.</text>
</comment>
<dbReference type="PROSITE" id="PS51257">
    <property type="entry name" value="PROKAR_LIPOPROTEIN"/>
    <property type="match status" value="1"/>
</dbReference>
<sequence length="148" mass="16000">MKLKTKPLIRWWISGGLWLAAMMLSGCGSQAETAHIRGRVSLNGAPRAGVEVTFWNEGESEQFLFSTATDADGAFEVQNIALGGVRQCVVTFSKPALKNGQDLPTDVKSSEIDAIDLAPAILRDPKKSPVKTTVPTDDFQYDITSSKS</sequence>
<protein>
    <recommendedName>
        <fullName evidence="5">Carboxypeptidase regulatory-like domain-containing protein</fullName>
    </recommendedName>
</protein>
<dbReference type="OrthoDB" id="9950193at2"/>
<dbReference type="RefSeq" id="WP_105337254.1">
    <property type="nucleotide sequence ID" value="NZ_PUHZ01000020.1"/>
</dbReference>
<reference evidence="3 4" key="1">
    <citation type="submission" date="2018-02" db="EMBL/GenBank/DDBJ databases">
        <title>Comparative genomes isolates from brazilian mangrove.</title>
        <authorList>
            <person name="Araujo J.E."/>
            <person name="Taketani R.G."/>
            <person name="Silva M.C.P."/>
            <person name="Loureco M.V."/>
            <person name="Andreote F.D."/>
        </authorList>
    </citation>
    <scope>NUCLEOTIDE SEQUENCE [LARGE SCALE GENOMIC DNA]</scope>
    <source>
        <strain evidence="3 4">Nap-Phe MGV</strain>
    </source>
</reference>
<evidence type="ECO:0000313" key="3">
    <source>
        <dbReference type="EMBL" id="PQO44285.1"/>
    </source>
</evidence>
<evidence type="ECO:0000313" key="4">
    <source>
        <dbReference type="Proteomes" id="UP000237819"/>
    </source>
</evidence>
<dbReference type="SUPFAM" id="SSF49478">
    <property type="entry name" value="Cna protein B-type domain"/>
    <property type="match status" value="1"/>
</dbReference>
<evidence type="ECO:0008006" key="5">
    <source>
        <dbReference type="Google" id="ProtNLM"/>
    </source>
</evidence>
<feature type="region of interest" description="Disordered" evidence="1">
    <location>
        <begin position="126"/>
        <end position="148"/>
    </location>
</feature>
<organism evidence="3 4">
    <name type="scientific">Blastopirellula marina</name>
    <dbReference type="NCBI Taxonomy" id="124"/>
    <lineage>
        <taxon>Bacteria</taxon>
        <taxon>Pseudomonadati</taxon>
        <taxon>Planctomycetota</taxon>
        <taxon>Planctomycetia</taxon>
        <taxon>Pirellulales</taxon>
        <taxon>Pirellulaceae</taxon>
        <taxon>Blastopirellula</taxon>
    </lineage>
</organism>
<evidence type="ECO:0000256" key="2">
    <source>
        <dbReference type="SAM" id="SignalP"/>
    </source>
</evidence>
<dbReference type="AlphaFoldDB" id="A0A2S8GIL2"/>
<feature type="signal peptide" evidence="2">
    <location>
        <begin position="1"/>
        <end position="31"/>
    </location>
</feature>
<keyword evidence="2" id="KW-0732">Signal</keyword>
<evidence type="ECO:0000256" key="1">
    <source>
        <dbReference type="SAM" id="MobiDB-lite"/>
    </source>
</evidence>
<accession>A0A2S8GIL2</accession>
<proteinExistence type="predicted"/>
<gene>
    <name evidence="3" type="ORF">C5Y93_20195</name>
</gene>
<name>A0A2S8GIL2_9BACT</name>
<dbReference type="Proteomes" id="UP000237819">
    <property type="component" value="Unassembled WGS sequence"/>
</dbReference>
<feature type="chain" id="PRO_5015696220" description="Carboxypeptidase regulatory-like domain-containing protein" evidence="2">
    <location>
        <begin position="32"/>
        <end position="148"/>
    </location>
</feature>